<comment type="caution">
    <text evidence="1">The sequence shown here is derived from an EMBL/GenBank/DDBJ whole genome shotgun (WGS) entry which is preliminary data.</text>
</comment>
<dbReference type="Proteomes" id="UP000777935">
    <property type="component" value="Unassembled WGS sequence"/>
</dbReference>
<organism evidence="1 2">
    <name type="scientific">Parasulfitobacter algicola</name>
    <dbReference type="NCBI Taxonomy" id="2614809"/>
    <lineage>
        <taxon>Bacteria</taxon>
        <taxon>Pseudomonadati</taxon>
        <taxon>Pseudomonadota</taxon>
        <taxon>Alphaproteobacteria</taxon>
        <taxon>Rhodobacterales</taxon>
        <taxon>Roseobacteraceae</taxon>
        <taxon>Parasulfitobacter</taxon>
    </lineage>
</organism>
<gene>
    <name evidence="1" type="ORF">HRQ87_19295</name>
</gene>
<name>A0ABX2IWZ8_9RHOB</name>
<evidence type="ECO:0000313" key="2">
    <source>
        <dbReference type="Proteomes" id="UP000777935"/>
    </source>
</evidence>
<reference evidence="1 2" key="1">
    <citation type="submission" date="2020-06" db="EMBL/GenBank/DDBJ databases">
        <title>Sulfitobacter algicola sp. nov., isolated from green algae.</title>
        <authorList>
            <person name="Wang C."/>
        </authorList>
    </citation>
    <scope>NUCLEOTIDE SEQUENCE [LARGE SCALE GENOMIC DNA]</scope>
    <source>
        <strain evidence="1 2">1151</strain>
    </source>
</reference>
<sequence>MDVNEELYQALKGNNLLNLLRDIDSQRQWKFSKQEQKTITLMLRSDSKRATSLGCYIVAENARYAEPLMPLILEVSAQPTPENNYGTLGISGRRMFASVIENSNIAWKPIYTKRLIECLADVDNYLRLRAFEVVMKRFRVIFPDLFLQVTGRKYTDIKSATALMLTKYEEFNSEQFNGDIEKFSDIFLQKKRVLRILYVILLAKQMKFETLQKKVLFEDSYIFDHVIFRMTLGSYRKRLELK</sequence>
<proteinExistence type="predicted"/>
<dbReference type="RefSeq" id="WP_174140078.1">
    <property type="nucleotide sequence ID" value="NZ_JABUFE010000024.1"/>
</dbReference>
<accession>A0ABX2IWZ8</accession>
<evidence type="ECO:0000313" key="1">
    <source>
        <dbReference type="EMBL" id="NSX56930.1"/>
    </source>
</evidence>
<dbReference type="EMBL" id="JABUFE010000024">
    <property type="protein sequence ID" value="NSX56930.1"/>
    <property type="molecule type" value="Genomic_DNA"/>
</dbReference>
<keyword evidence="2" id="KW-1185">Reference proteome</keyword>
<protein>
    <submittedName>
        <fullName evidence="1">Uncharacterized protein</fullName>
    </submittedName>
</protein>